<dbReference type="EMBL" id="CP014230">
    <property type="protein sequence ID" value="AMD93433.1"/>
    <property type="molecule type" value="Genomic_DNA"/>
</dbReference>
<keyword evidence="1" id="KW-0175">Coiled coil</keyword>
<organism evidence="5 6">
    <name type="scientific">Desulfomicrobium orale DSM 12838</name>
    <dbReference type="NCBI Taxonomy" id="888061"/>
    <lineage>
        <taxon>Bacteria</taxon>
        <taxon>Pseudomonadati</taxon>
        <taxon>Thermodesulfobacteriota</taxon>
        <taxon>Desulfovibrionia</taxon>
        <taxon>Desulfovibrionales</taxon>
        <taxon>Desulfomicrobiaceae</taxon>
        <taxon>Desulfomicrobium</taxon>
    </lineage>
</organism>
<dbReference type="InterPro" id="IPR025554">
    <property type="entry name" value="DUF4140"/>
</dbReference>
<feature type="chain" id="PRO_5007067646" description="DUF4139 domain-containing protein" evidence="2">
    <location>
        <begin position="19"/>
        <end position="507"/>
    </location>
</feature>
<dbReference type="STRING" id="888061.AXF15_10215"/>
<reference evidence="6" key="1">
    <citation type="submission" date="2016-02" db="EMBL/GenBank/DDBJ databases">
        <authorList>
            <person name="Holder M.E."/>
            <person name="Ajami N.J."/>
            <person name="Petrosino J.F."/>
        </authorList>
    </citation>
    <scope>NUCLEOTIDE SEQUENCE [LARGE SCALE GENOMIC DNA]</scope>
    <source>
        <strain evidence="6">DSM 12838</strain>
    </source>
</reference>
<protein>
    <recommendedName>
        <fullName evidence="7">DUF4139 domain-containing protein</fullName>
    </recommendedName>
</protein>
<evidence type="ECO:0000313" key="5">
    <source>
        <dbReference type="EMBL" id="AMD93433.1"/>
    </source>
</evidence>
<dbReference type="RefSeq" id="WP_066606936.1">
    <property type="nucleotide sequence ID" value="NZ_CP014230.1"/>
</dbReference>
<dbReference type="InterPro" id="IPR037291">
    <property type="entry name" value="DUF4139"/>
</dbReference>
<evidence type="ECO:0000259" key="3">
    <source>
        <dbReference type="Pfam" id="PF13598"/>
    </source>
</evidence>
<proteinExistence type="predicted"/>
<feature type="domain" description="DUF4140" evidence="4">
    <location>
        <begin position="23"/>
        <end position="120"/>
    </location>
</feature>
<evidence type="ECO:0000256" key="2">
    <source>
        <dbReference type="SAM" id="SignalP"/>
    </source>
</evidence>
<dbReference type="PANTHER" id="PTHR31005:SF8">
    <property type="entry name" value="DUF4139 DOMAIN-CONTAINING PROTEIN"/>
    <property type="match status" value="1"/>
</dbReference>
<evidence type="ECO:0000256" key="1">
    <source>
        <dbReference type="SAM" id="Coils"/>
    </source>
</evidence>
<accession>A0A0X8JRZ4</accession>
<feature type="coiled-coil region" evidence="1">
    <location>
        <begin position="82"/>
        <end position="109"/>
    </location>
</feature>
<dbReference type="NCBIfam" id="TIGR02231">
    <property type="entry name" value="mucoidy inhibitor MuiA family protein"/>
    <property type="match status" value="1"/>
</dbReference>
<evidence type="ECO:0008006" key="7">
    <source>
        <dbReference type="Google" id="ProtNLM"/>
    </source>
</evidence>
<dbReference type="Proteomes" id="UP000063964">
    <property type="component" value="Chromosome"/>
</dbReference>
<keyword evidence="6" id="KW-1185">Reference proteome</keyword>
<evidence type="ECO:0000313" key="6">
    <source>
        <dbReference type="Proteomes" id="UP000063964"/>
    </source>
</evidence>
<evidence type="ECO:0000259" key="4">
    <source>
        <dbReference type="Pfam" id="PF13600"/>
    </source>
</evidence>
<dbReference type="Pfam" id="PF13600">
    <property type="entry name" value="DUF4140"/>
    <property type="match status" value="1"/>
</dbReference>
<dbReference type="AlphaFoldDB" id="A0A0X8JRZ4"/>
<sequence>MYLIFVLLLMLCPAALWAAPVQVTLFPDSAQVKEVTSIAAERTDDGFSSALLILPGQADPATLSFAGLSGAAIADLTWTRRQERNQAALTELNARLAELQAKRNTLLADQESIQGRMNFWKAQAKPAEQTPAAMRELAAELGNALRADAEALSAVQTQIEKLDGRIAEVEKNLEEAAGKNRSVWDVTVLFSGNAPKELNYAYTMSGCGWLPLYRLEATPTRKTIRFSWQAKVWQGSGQDWKQVHLHLATMPPESQAMPSSLPDWEIRLVEPFAPRMAMKNAAMMDVAPMAMEAAIAPAPPREVRHTTYASWDMGKRSLPAGATRVFEMEQADWPAEFSYLLRPSLDTKAFVQAKVEFSEAKELPAGSAFFLIDGATVDKRNFSFSGKKETFFFGTDPFVTSQVVLKDKKTGEKGIFKQKQNFVREWSMVLRNASSREIPFRLEEAKPLLRDERIRMDLSASPEPLKEEKPGILAWEGSLAPGAERVFTISLKFEAPEDLQVDPGWHW</sequence>
<dbReference type="KEGG" id="doa:AXF15_10215"/>
<name>A0A0X8JRZ4_9BACT</name>
<feature type="domain" description="DUF4139" evidence="3">
    <location>
        <begin position="198"/>
        <end position="497"/>
    </location>
</feature>
<feature type="coiled-coil region" evidence="1">
    <location>
        <begin position="152"/>
        <end position="179"/>
    </location>
</feature>
<gene>
    <name evidence="5" type="ORF">AXF15_10215</name>
</gene>
<dbReference type="PANTHER" id="PTHR31005">
    <property type="entry name" value="DUF4139 DOMAIN-CONTAINING PROTEIN"/>
    <property type="match status" value="1"/>
</dbReference>
<dbReference type="InterPro" id="IPR011935">
    <property type="entry name" value="CHP02231"/>
</dbReference>
<dbReference type="OrthoDB" id="5449693at2"/>
<dbReference type="Pfam" id="PF13598">
    <property type="entry name" value="DUF4139"/>
    <property type="match status" value="1"/>
</dbReference>
<feature type="signal peptide" evidence="2">
    <location>
        <begin position="1"/>
        <end position="18"/>
    </location>
</feature>
<keyword evidence="2" id="KW-0732">Signal</keyword>